<dbReference type="EMBL" id="FNQB01000001">
    <property type="protein sequence ID" value="SDY97815.1"/>
    <property type="molecule type" value="Genomic_DNA"/>
</dbReference>
<keyword evidence="3" id="KW-1185">Reference proteome</keyword>
<accession>A0A1H3PAG3</accession>
<reference evidence="3" key="1">
    <citation type="submission" date="2016-10" db="EMBL/GenBank/DDBJ databases">
        <authorList>
            <person name="Varghese N."/>
            <person name="Submissions S."/>
        </authorList>
    </citation>
    <scope>NUCLEOTIDE SEQUENCE [LARGE SCALE GENOMIC DNA]</scope>
    <source>
        <strain evidence="3">DSM 44718</strain>
    </source>
</reference>
<feature type="transmembrane region" description="Helical" evidence="1">
    <location>
        <begin position="42"/>
        <end position="62"/>
    </location>
</feature>
<dbReference type="Proteomes" id="UP000199632">
    <property type="component" value="Unassembled WGS sequence"/>
</dbReference>
<name>A0A1H3PAG3_9ACTN</name>
<keyword evidence="1" id="KW-0472">Membrane</keyword>
<protein>
    <submittedName>
        <fullName evidence="2">Uncharacterized protein</fullName>
    </submittedName>
</protein>
<dbReference type="RefSeq" id="WP_090790646.1">
    <property type="nucleotide sequence ID" value="NZ_BOND01000025.1"/>
</dbReference>
<dbReference type="STRING" id="137265.SAMN05421684_2695"/>
<keyword evidence="1" id="KW-1133">Transmembrane helix</keyword>
<sequence length="114" mass="11590">MTLWWVAAILGGLGGAVADGSRLASTMLSSRKWPWSRREQRMPIVVALVVRTGIAAILAGVVSAQQAVGWSDQPLILFLLGLAAPTVVQGGAKIGRVAFKAIAGEVVGGGGGVA</sequence>
<feature type="transmembrane region" description="Helical" evidence="1">
    <location>
        <begin position="74"/>
        <end position="92"/>
    </location>
</feature>
<keyword evidence="1" id="KW-0812">Transmembrane</keyword>
<organism evidence="2 3">
    <name type="scientific">Asanoa ishikariensis</name>
    <dbReference type="NCBI Taxonomy" id="137265"/>
    <lineage>
        <taxon>Bacteria</taxon>
        <taxon>Bacillati</taxon>
        <taxon>Actinomycetota</taxon>
        <taxon>Actinomycetes</taxon>
        <taxon>Micromonosporales</taxon>
        <taxon>Micromonosporaceae</taxon>
        <taxon>Asanoa</taxon>
    </lineage>
</organism>
<gene>
    <name evidence="2" type="ORF">SAMN05421684_2695</name>
</gene>
<evidence type="ECO:0000313" key="2">
    <source>
        <dbReference type="EMBL" id="SDY97815.1"/>
    </source>
</evidence>
<dbReference type="AlphaFoldDB" id="A0A1H3PAG3"/>
<evidence type="ECO:0000256" key="1">
    <source>
        <dbReference type="SAM" id="Phobius"/>
    </source>
</evidence>
<evidence type="ECO:0000313" key="3">
    <source>
        <dbReference type="Proteomes" id="UP000199632"/>
    </source>
</evidence>
<proteinExistence type="predicted"/>